<keyword evidence="2" id="KW-1133">Transmembrane helix</keyword>
<evidence type="ECO:0008006" key="7">
    <source>
        <dbReference type="Google" id="ProtNLM"/>
    </source>
</evidence>
<dbReference type="Proteomes" id="UP000317494">
    <property type="component" value="Unassembled WGS sequence"/>
</dbReference>
<reference evidence="5 6" key="1">
    <citation type="journal article" date="2019" name="Sci. Rep.">
        <title>Comparative genomics of chytrid fungi reveal insights into the obligate biotrophic and pathogenic lifestyle of Synchytrium endobioticum.</title>
        <authorList>
            <person name="van de Vossenberg B.T.L.H."/>
            <person name="Warris S."/>
            <person name="Nguyen H.D.T."/>
            <person name="van Gent-Pelzer M.P.E."/>
            <person name="Joly D.L."/>
            <person name="van de Geest H.C."/>
            <person name="Bonants P.J.M."/>
            <person name="Smith D.S."/>
            <person name="Levesque C.A."/>
            <person name="van der Lee T.A.J."/>
        </authorList>
    </citation>
    <scope>NUCLEOTIDE SEQUENCE [LARGE SCALE GENOMIC DNA]</scope>
    <source>
        <strain evidence="4 6">LEV6574</strain>
        <strain evidence="3 5">MB42</strain>
    </source>
</reference>
<keyword evidence="5" id="KW-1185">Reference proteome</keyword>
<feature type="region of interest" description="Disordered" evidence="1">
    <location>
        <begin position="18"/>
        <end position="44"/>
    </location>
</feature>
<dbReference type="OrthoDB" id="10259680at2759"/>
<sequence length="165" mass="19275">MIRLHRFIQRCYLSGGARPQRLRQPPRNHQLQHQNQHQPVDAHPSRQPRTALLYLAASYLAVVNVASFGLFWYDKEKAKRREWRIPERTLKMSALLGGWAGGMLAMNTFKHKTVKQDFRIPYFVCTGLNMAMLIYCLYVYLQATLQGLQLDYIFYDLHVMSSTNA</sequence>
<dbReference type="Pfam" id="PF06961">
    <property type="entry name" value="DUF1294"/>
    <property type="match status" value="1"/>
</dbReference>
<dbReference type="AlphaFoldDB" id="A0A507CPD6"/>
<name>A0A507CPD6_9FUNG</name>
<evidence type="ECO:0000313" key="4">
    <source>
        <dbReference type="EMBL" id="TPX42847.1"/>
    </source>
</evidence>
<keyword evidence="2" id="KW-0812">Transmembrane</keyword>
<evidence type="ECO:0000313" key="6">
    <source>
        <dbReference type="Proteomes" id="UP000320475"/>
    </source>
</evidence>
<dbReference type="Proteomes" id="UP000320475">
    <property type="component" value="Unassembled WGS sequence"/>
</dbReference>
<accession>A0A507CPD6</accession>
<evidence type="ECO:0000256" key="2">
    <source>
        <dbReference type="SAM" id="Phobius"/>
    </source>
</evidence>
<dbReference type="EMBL" id="QEAN01000291">
    <property type="protein sequence ID" value="TPX40995.1"/>
    <property type="molecule type" value="Genomic_DNA"/>
</dbReference>
<feature type="compositionally biased region" description="Low complexity" evidence="1">
    <location>
        <begin position="27"/>
        <end position="39"/>
    </location>
</feature>
<dbReference type="EMBL" id="QEAM01000250">
    <property type="protein sequence ID" value="TPX42847.1"/>
    <property type="molecule type" value="Genomic_DNA"/>
</dbReference>
<keyword evidence="2" id="KW-0472">Membrane</keyword>
<proteinExistence type="predicted"/>
<comment type="caution">
    <text evidence="3">The sequence shown here is derived from an EMBL/GenBank/DDBJ whole genome shotgun (WGS) entry which is preliminary data.</text>
</comment>
<evidence type="ECO:0000313" key="3">
    <source>
        <dbReference type="EMBL" id="TPX40995.1"/>
    </source>
</evidence>
<evidence type="ECO:0000256" key="1">
    <source>
        <dbReference type="SAM" id="MobiDB-lite"/>
    </source>
</evidence>
<organism evidence="3 5">
    <name type="scientific">Synchytrium endobioticum</name>
    <dbReference type="NCBI Taxonomy" id="286115"/>
    <lineage>
        <taxon>Eukaryota</taxon>
        <taxon>Fungi</taxon>
        <taxon>Fungi incertae sedis</taxon>
        <taxon>Chytridiomycota</taxon>
        <taxon>Chytridiomycota incertae sedis</taxon>
        <taxon>Chytridiomycetes</taxon>
        <taxon>Synchytriales</taxon>
        <taxon>Synchytriaceae</taxon>
        <taxon>Synchytrium</taxon>
    </lineage>
</organism>
<gene>
    <name evidence="4" type="ORF">SeLEV6574_g05376</name>
    <name evidence="3" type="ORF">SeMB42_g05786</name>
</gene>
<feature type="transmembrane region" description="Helical" evidence="2">
    <location>
        <begin position="92"/>
        <end position="109"/>
    </location>
</feature>
<evidence type="ECO:0000313" key="5">
    <source>
        <dbReference type="Proteomes" id="UP000317494"/>
    </source>
</evidence>
<feature type="transmembrane region" description="Helical" evidence="2">
    <location>
        <begin position="121"/>
        <end position="141"/>
    </location>
</feature>
<dbReference type="VEuPathDB" id="FungiDB:SeMB42_g05786"/>
<dbReference type="InterPro" id="IPR010718">
    <property type="entry name" value="DUF1294"/>
</dbReference>
<feature type="transmembrane region" description="Helical" evidence="2">
    <location>
        <begin position="51"/>
        <end position="72"/>
    </location>
</feature>
<protein>
    <recommendedName>
        <fullName evidence="7">DUF1294 domain-containing protein</fullName>
    </recommendedName>
</protein>